<keyword evidence="4" id="KW-0676">Redox-active center</keyword>
<protein>
    <submittedName>
        <fullName evidence="7">Peroxiredoxin</fullName>
    </submittedName>
</protein>
<dbReference type="GO" id="GO:0005829">
    <property type="term" value="C:cytosol"/>
    <property type="evidence" value="ECO:0007669"/>
    <property type="project" value="TreeGrafter"/>
</dbReference>
<keyword evidence="3" id="KW-0560">Oxidoreductase</keyword>
<name>A0A7T9DJ62_9ARCH</name>
<dbReference type="PANTHER" id="PTHR10681">
    <property type="entry name" value="THIOREDOXIN PEROXIDASE"/>
    <property type="match status" value="1"/>
</dbReference>
<dbReference type="GO" id="GO:0033554">
    <property type="term" value="P:cellular response to stress"/>
    <property type="evidence" value="ECO:0007669"/>
    <property type="project" value="TreeGrafter"/>
</dbReference>
<dbReference type="AlphaFoldDB" id="A0A7T9DJ62"/>
<dbReference type="PIRSF" id="PIRSF000239">
    <property type="entry name" value="AHPC"/>
    <property type="match status" value="1"/>
</dbReference>
<dbReference type="GO" id="GO:0045454">
    <property type="term" value="P:cell redox homeostasis"/>
    <property type="evidence" value="ECO:0007669"/>
    <property type="project" value="TreeGrafter"/>
</dbReference>
<evidence type="ECO:0000259" key="6">
    <source>
        <dbReference type="PROSITE" id="PS51352"/>
    </source>
</evidence>
<dbReference type="GO" id="GO:0008379">
    <property type="term" value="F:thioredoxin peroxidase activity"/>
    <property type="evidence" value="ECO:0007669"/>
    <property type="project" value="TreeGrafter"/>
</dbReference>
<dbReference type="GO" id="GO:0042744">
    <property type="term" value="P:hydrogen peroxide catabolic process"/>
    <property type="evidence" value="ECO:0007669"/>
    <property type="project" value="TreeGrafter"/>
</dbReference>
<accession>A0A7T9DJ62</accession>
<evidence type="ECO:0000256" key="4">
    <source>
        <dbReference type="ARBA" id="ARBA00023284"/>
    </source>
</evidence>
<dbReference type="GO" id="GO:0006979">
    <property type="term" value="P:response to oxidative stress"/>
    <property type="evidence" value="ECO:0007669"/>
    <property type="project" value="TreeGrafter"/>
</dbReference>
<evidence type="ECO:0000256" key="5">
    <source>
        <dbReference type="PIRSR" id="PIRSR000239-1"/>
    </source>
</evidence>
<evidence type="ECO:0000256" key="1">
    <source>
        <dbReference type="ARBA" id="ARBA00022559"/>
    </source>
</evidence>
<dbReference type="InterPro" id="IPR013766">
    <property type="entry name" value="Thioredoxin_domain"/>
</dbReference>
<sequence length="175" mass="19839">MTLVGQKAPEFNSMAYHDGKFKKVSLKDYKGKWVVLFFYPLDFTFVCPTEIKGFARAEGEFKKLNAAIVGASTDSEHSHKAWIERDMPEIKFPILADTNHHVARSFGVLKEDQGIAYRGTFIIDPEGFIRFETVTDLDVGRSVKETLRVLQAFQTGGLCEVDWSPGMENLNKKKK</sequence>
<dbReference type="EMBL" id="CP064981">
    <property type="protein sequence ID" value="QQR92294.1"/>
    <property type="molecule type" value="Genomic_DNA"/>
</dbReference>
<keyword evidence="1" id="KW-0575">Peroxidase</keyword>
<proteinExistence type="predicted"/>
<dbReference type="Gene3D" id="3.40.30.10">
    <property type="entry name" value="Glutaredoxin"/>
    <property type="match status" value="1"/>
</dbReference>
<dbReference type="SUPFAM" id="SSF52833">
    <property type="entry name" value="Thioredoxin-like"/>
    <property type="match status" value="1"/>
</dbReference>
<feature type="domain" description="Thioredoxin" evidence="6">
    <location>
        <begin position="2"/>
        <end position="155"/>
    </location>
</feature>
<dbReference type="CDD" id="cd03015">
    <property type="entry name" value="PRX_Typ2cys"/>
    <property type="match status" value="1"/>
</dbReference>
<evidence type="ECO:0000256" key="3">
    <source>
        <dbReference type="ARBA" id="ARBA00023002"/>
    </source>
</evidence>
<dbReference type="PROSITE" id="PS51352">
    <property type="entry name" value="THIOREDOXIN_2"/>
    <property type="match status" value="1"/>
</dbReference>
<feature type="active site" description="Cysteine sulfenic acid (-SOH) intermediate; for peroxidase activity" evidence="5">
    <location>
        <position position="47"/>
    </location>
</feature>
<gene>
    <name evidence="7" type="ORF">IPJ89_04010</name>
</gene>
<keyword evidence="2" id="KW-0049">Antioxidant</keyword>
<evidence type="ECO:0000313" key="7">
    <source>
        <dbReference type="EMBL" id="QQR92294.1"/>
    </source>
</evidence>
<organism evidence="7">
    <name type="scientific">Candidatus Iainarchaeum sp</name>
    <dbReference type="NCBI Taxonomy" id="3101447"/>
    <lineage>
        <taxon>Archaea</taxon>
        <taxon>Candidatus Iainarchaeota</taxon>
        <taxon>Candidatus Iainarchaeia</taxon>
        <taxon>Candidatus Iainarchaeales</taxon>
        <taxon>Candidatus Iainarchaeaceae</taxon>
        <taxon>Candidatus Iainarchaeum</taxon>
    </lineage>
</organism>
<dbReference type="Pfam" id="PF00578">
    <property type="entry name" value="AhpC-TSA"/>
    <property type="match status" value="1"/>
</dbReference>
<dbReference type="InterPro" id="IPR050217">
    <property type="entry name" value="Peroxiredoxin"/>
</dbReference>
<dbReference type="PANTHER" id="PTHR10681:SF121">
    <property type="entry name" value="ALKYL HYDROPEROXIDE REDUCTASE C"/>
    <property type="match status" value="1"/>
</dbReference>
<dbReference type="Proteomes" id="UP000596004">
    <property type="component" value="Chromosome"/>
</dbReference>
<reference evidence="7" key="1">
    <citation type="submission" date="2020-11" db="EMBL/GenBank/DDBJ databases">
        <title>Connecting structure to function with the recovery of over 1000 high-quality activated sludge metagenome-assembled genomes encoding full-length rRNA genes using long-read sequencing.</title>
        <authorList>
            <person name="Singleton C.M."/>
            <person name="Petriglieri F."/>
            <person name="Kristensen J.M."/>
            <person name="Kirkegaard R.H."/>
            <person name="Michaelsen T.Y."/>
            <person name="Andersen M.H."/>
            <person name="Karst S.M."/>
            <person name="Dueholm M.S."/>
            <person name="Nielsen P.H."/>
            <person name="Albertsen M."/>
        </authorList>
    </citation>
    <scope>NUCLEOTIDE SEQUENCE</scope>
    <source>
        <strain evidence="7">Fred_18-Q3-R57-64_BAT3C.431</strain>
    </source>
</reference>
<dbReference type="InterPro" id="IPR024706">
    <property type="entry name" value="Peroxiredoxin_AhpC-typ"/>
</dbReference>
<evidence type="ECO:0000256" key="2">
    <source>
        <dbReference type="ARBA" id="ARBA00022862"/>
    </source>
</evidence>
<dbReference type="InterPro" id="IPR000866">
    <property type="entry name" value="AhpC/TSA"/>
</dbReference>
<dbReference type="InterPro" id="IPR036249">
    <property type="entry name" value="Thioredoxin-like_sf"/>
</dbReference>